<dbReference type="Proteomes" id="UP000320048">
    <property type="component" value="Unassembled WGS sequence"/>
</dbReference>
<gene>
    <name evidence="3" type="ORF">E6H04_04670</name>
</gene>
<reference evidence="3 4" key="1">
    <citation type="journal article" date="2019" name="Nat. Microbiol.">
        <title>Mediterranean grassland soil C-N compound turnover is dependent on rainfall and depth, and is mediated by genomically divergent microorganisms.</title>
        <authorList>
            <person name="Diamond S."/>
            <person name="Andeer P.F."/>
            <person name="Li Z."/>
            <person name="Crits-Christoph A."/>
            <person name="Burstein D."/>
            <person name="Anantharaman K."/>
            <person name="Lane K.R."/>
            <person name="Thomas B.C."/>
            <person name="Pan C."/>
            <person name="Northen T.R."/>
            <person name="Banfield J.F."/>
        </authorList>
    </citation>
    <scope>NUCLEOTIDE SEQUENCE [LARGE SCALE GENOMIC DNA]</scope>
    <source>
        <strain evidence="3">NP_7</strain>
    </source>
</reference>
<dbReference type="AlphaFoldDB" id="A0A537JG59"/>
<comment type="caution">
    <text evidence="3">The sequence shown here is derived from an EMBL/GenBank/DDBJ whole genome shotgun (WGS) entry which is preliminary data.</text>
</comment>
<evidence type="ECO:0000259" key="2">
    <source>
        <dbReference type="Pfam" id="PF01266"/>
    </source>
</evidence>
<evidence type="ECO:0000256" key="1">
    <source>
        <dbReference type="ARBA" id="ARBA00023002"/>
    </source>
</evidence>
<accession>A0A537JG59</accession>
<organism evidence="3 4">
    <name type="scientific">Candidatus Segetimicrobium genomatis</name>
    <dbReference type="NCBI Taxonomy" id="2569760"/>
    <lineage>
        <taxon>Bacteria</taxon>
        <taxon>Bacillati</taxon>
        <taxon>Candidatus Sysuimicrobiota</taxon>
        <taxon>Candidatus Sysuimicrobiia</taxon>
        <taxon>Candidatus Sysuimicrobiales</taxon>
        <taxon>Candidatus Segetimicrobiaceae</taxon>
        <taxon>Candidatus Segetimicrobium</taxon>
    </lineage>
</organism>
<name>A0A537JG59_9BACT</name>
<dbReference type="Gene3D" id="3.50.50.60">
    <property type="entry name" value="FAD/NAD(P)-binding domain"/>
    <property type="match status" value="1"/>
</dbReference>
<dbReference type="Gene3D" id="3.30.9.10">
    <property type="entry name" value="D-Amino Acid Oxidase, subunit A, domain 2"/>
    <property type="match status" value="1"/>
</dbReference>
<sequence>MFVTPLDLWRRSPHEQGGVPRLWYLNPGTQEFWERVQKRARVASLWDRDRQSAFPRTPLLITGKVERAACETISLLTSIESPLSQNRAPMGKKRNSAMRRERLFDLHPREVVDTDVMVIGGGIVGLATAYYLAKRGRRVAVLERSTFGFEASGRTAAGVRQQGRDLRELPLAMASVALWADLDDELQDQTYYRRSGNIFIAVSADEMAKFQAATEQERSAGLYVEMLDRDRLKHMVPSLSDRCLGGKHCPSDGMAEPWAVIRALVAAITRHGGRLYPNTEALDFVVQGDRVVSVLTDTIEFRPEVTVNAAGPWAALLATRVGVTLPIRPFPAQLIETEQVELRCDGFLVFPGEAVYCRPTISGCIHFGPISVLTPRDVMKSPSQLSPVAQVRTKIASLIPALGGVHIRRAWMGLLDVTPDTLPIIGPVPGLSNYIVAAGFSGHGFGLGPGVGSALSALIVDGRPSIPLQAFSLSRFASAQ</sequence>
<evidence type="ECO:0000313" key="3">
    <source>
        <dbReference type="EMBL" id="TMI82470.1"/>
    </source>
</evidence>
<dbReference type="InterPro" id="IPR036188">
    <property type="entry name" value="FAD/NAD-bd_sf"/>
</dbReference>
<protein>
    <submittedName>
        <fullName evidence="3">FAD-binding oxidoreductase</fullName>
    </submittedName>
</protein>
<feature type="domain" description="FAD dependent oxidoreductase" evidence="2">
    <location>
        <begin position="115"/>
        <end position="457"/>
    </location>
</feature>
<proteinExistence type="predicted"/>
<dbReference type="PANTHER" id="PTHR13847:SF287">
    <property type="entry name" value="FAD-DEPENDENT OXIDOREDUCTASE DOMAIN-CONTAINING PROTEIN 1"/>
    <property type="match status" value="1"/>
</dbReference>
<keyword evidence="1" id="KW-0560">Oxidoreductase</keyword>
<dbReference type="PANTHER" id="PTHR13847">
    <property type="entry name" value="SARCOSINE DEHYDROGENASE-RELATED"/>
    <property type="match status" value="1"/>
</dbReference>
<dbReference type="SUPFAM" id="SSF51905">
    <property type="entry name" value="FAD/NAD(P)-binding domain"/>
    <property type="match status" value="1"/>
</dbReference>
<dbReference type="Pfam" id="PF01266">
    <property type="entry name" value="DAO"/>
    <property type="match status" value="1"/>
</dbReference>
<dbReference type="GO" id="GO:0005737">
    <property type="term" value="C:cytoplasm"/>
    <property type="evidence" value="ECO:0007669"/>
    <property type="project" value="TreeGrafter"/>
</dbReference>
<evidence type="ECO:0000313" key="4">
    <source>
        <dbReference type="Proteomes" id="UP000320048"/>
    </source>
</evidence>
<dbReference type="EMBL" id="VBAO01000124">
    <property type="protein sequence ID" value="TMI82470.1"/>
    <property type="molecule type" value="Genomic_DNA"/>
</dbReference>
<dbReference type="InterPro" id="IPR006076">
    <property type="entry name" value="FAD-dep_OxRdtase"/>
</dbReference>
<dbReference type="GO" id="GO:0016491">
    <property type="term" value="F:oxidoreductase activity"/>
    <property type="evidence" value="ECO:0007669"/>
    <property type="project" value="UniProtKB-KW"/>
</dbReference>